<reference evidence="6" key="1">
    <citation type="journal article" date="2020" name="mSystems">
        <title>Genome- and Community-Level Interaction Insights into Carbon Utilization and Element Cycling Functions of Hydrothermarchaeota in Hydrothermal Sediment.</title>
        <authorList>
            <person name="Zhou Z."/>
            <person name="Liu Y."/>
            <person name="Xu W."/>
            <person name="Pan J."/>
            <person name="Luo Z.H."/>
            <person name="Li M."/>
        </authorList>
    </citation>
    <scope>NUCLEOTIDE SEQUENCE [LARGE SCALE GENOMIC DNA]</scope>
    <source>
        <strain evidence="5">SpSt-618</strain>
        <strain evidence="6">SpSt-657</strain>
    </source>
</reference>
<dbReference type="GO" id="GO:0046872">
    <property type="term" value="F:metal ion binding"/>
    <property type="evidence" value="ECO:0007669"/>
    <property type="project" value="UniProtKB-KW"/>
</dbReference>
<dbReference type="InterPro" id="IPR011059">
    <property type="entry name" value="Metal-dep_hydrolase_composite"/>
</dbReference>
<dbReference type="InterPro" id="IPR006680">
    <property type="entry name" value="Amidohydro-rel"/>
</dbReference>
<dbReference type="GO" id="GO:0006145">
    <property type="term" value="P:purine nucleobase catabolic process"/>
    <property type="evidence" value="ECO:0007669"/>
    <property type="project" value="TreeGrafter"/>
</dbReference>
<dbReference type="AlphaFoldDB" id="A0A7J3JQQ0"/>
<sequence length="409" mass="46304">MELTLIIENGIVTKSVLGDRKDICRENRCMDLRRYGIAVPGFIDIHTHLRGLELEYKEDEKSGTMAAIRGGYTAVIDMPNTIPKINNIDALKLKLHKLNLNSYVHYGVYILPSSNISELNNMLEYDGVIGVKLFPEDLEFLQMALNVIRRRSFDRIIIIHAEHPAGIDECEAGNRWRCRPIELELMCLNYIEKHIRKGDRIHVTHITNPLTFFYAKKLSLSTDTCPHYLYLSNVSEQRYGCLAKVNPPLRTESTRRILLNMIKYFDAISTDHAPHSVNEKLGSFKQCPSGIASIDIASSLVINLVHQGVLDLDDVVRLLSLGPASIIGIDQKWGCFREGCIANYTIIEPYREFTVRSLDSFSKAKCSPYEGMRVRGTVTATIIEGTLVHLNGEIVEKPNPKPITKFFGR</sequence>
<evidence type="ECO:0000313" key="6">
    <source>
        <dbReference type="EMBL" id="HGQ18301.1"/>
    </source>
</evidence>
<dbReference type="GO" id="GO:0005737">
    <property type="term" value="C:cytoplasm"/>
    <property type="evidence" value="ECO:0007669"/>
    <property type="project" value="TreeGrafter"/>
</dbReference>
<proteinExistence type="predicted"/>
<dbReference type="EMBL" id="DTBZ01000095">
    <property type="protein sequence ID" value="HGQ18301.1"/>
    <property type="molecule type" value="Genomic_DNA"/>
</dbReference>
<keyword evidence="2" id="KW-0479">Metal-binding</keyword>
<evidence type="ECO:0000259" key="4">
    <source>
        <dbReference type="Pfam" id="PF01979"/>
    </source>
</evidence>
<dbReference type="SUPFAM" id="SSF51338">
    <property type="entry name" value="Composite domain of metallo-dependent hydrolases"/>
    <property type="match status" value="1"/>
</dbReference>
<dbReference type="Gene3D" id="3.20.20.140">
    <property type="entry name" value="Metal-dependent hydrolases"/>
    <property type="match status" value="1"/>
</dbReference>
<dbReference type="InterPro" id="IPR050138">
    <property type="entry name" value="DHOase/Allantoinase_Hydrolase"/>
</dbReference>
<dbReference type="SUPFAM" id="SSF51556">
    <property type="entry name" value="Metallo-dependent hydrolases"/>
    <property type="match status" value="1"/>
</dbReference>
<dbReference type="GO" id="GO:0004038">
    <property type="term" value="F:allantoinase activity"/>
    <property type="evidence" value="ECO:0007669"/>
    <property type="project" value="TreeGrafter"/>
</dbReference>
<accession>A0A7J3JQQ0</accession>
<dbReference type="PROSITE" id="PS00483">
    <property type="entry name" value="DIHYDROOROTASE_2"/>
    <property type="match status" value="1"/>
</dbReference>
<evidence type="ECO:0000313" key="5">
    <source>
        <dbReference type="EMBL" id="HGN36238.1"/>
    </source>
</evidence>
<organism evidence="6">
    <name type="scientific">Ignisphaera aggregans</name>
    <dbReference type="NCBI Taxonomy" id="334771"/>
    <lineage>
        <taxon>Archaea</taxon>
        <taxon>Thermoproteota</taxon>
        <taxon>Thermoprotei</taxon>
        <taxon>Desulfurococcales</taxon>
        <taxon>Desulfurococcaceae</taxon>
        <taxon>Ignisphaera</taxon>
    </lineage>
</organism>
<dbReference type="EMBL" id="DTAI01000052">
    <property type="protein sequence ID" value="HGN36238.1"/>
    <property type="molecule type" value="Genomic_DNA"/>
</dbReference>
<feature type="domain" description="Amidohydrolase-related" evidence="4">
    <location>
        <begin position="37"/>
        <end position="388"/>
    </location>
</feature>
<comment type="caution">
    <text evidence="6">The sequence shown here is derived from an EMBL/GenBank/DDBJ whole genome shotgun (WGS) entry which is preliminary data.</text>
</comment>
<gene>
    <name evidence="5" type="ORF">ENT87_01615</name>
    <name evidence="6" type="ORF">ENU30_04935</name>
</gene>
<evidence type="ECO:0000256" key="3">
    <source>
        <dbReference type="ARBA" id="ARBA00022801"/>
    </source>
</evidence>
<protein>
    <submittedName>
        <fullName evidence="6">Dihydroorotase</fullName>
    </submittedName>
</protein>
<dbReference type="PANTHER" id="PTHR43668:SF2">
    <property type="entry name" value="ALLANTOINASE"/>
    <property type="match status" value="1"/>
</dbReference>
<name>A0A7J3JQQ0_9CREN</name>
<dbReference type="Pfam" id="PF01979">
    <property type="entry name" value="Amidohydro_1"/>
    <property type="match status" value="1"/>
</dbReference>
<dbReference type="InterPro" id="IPR032466">
    <property type="entry name" value="Metal_Hydrolase"/>
</dbReference>
<evidence type="ECO:0000256" key="2">
    <source>
        <dbReference type="ARBA" id="ARBA00022723"/>
    </source>
</evidence>
<dbReference type="InterPro" id="IPR002195">
    <property type="entry name" value="Dihydroorotase_CS"/>
</dbReference>
<dbReference type="NCBIfam" id="NF001541">
    <property type="entry name" value="PRK00369.1"/>
    <property type="match status" value="1"/>
</dbReference>
<comment type="cofactor">
    <cofactor evidence="1">
        <name>Zn(2+)</name>
        <dbReference type="ChEBI" id="CHEBI:29105"/>
    </cofactor>
</comment>
<dbReference type="PANTHER" id="PTHR43668">
    <property type="entry name" value="ALLANTOINASE"/>
    <property type="match status" value="1"/>
</dbReference>
<evidence type="ECO:0000256" key="1">
    <source>
        <dbReference type="ARBA" id="ARBA00001947"/>
    </source>
</evidence>
<keyword evidence="3" id="KW-0378">Hydrolase</keyword>